<evidence type="ECO:0000256" key="1">
    <source>
        <dbReference type="ARBA" id="ARBA00004141"/>
    </source>
</evidence>
<keyword evidence="2" id="KW-0812">Transmembrane</keyword>
<dbReference type="GO" id="GO:0016765">
    <property type="term" value="F:transferase activity, transferring alkyl or aryl (other than methyl) groups"/>
    <property type="evidence" value="ECO:0007669"/>
    <property type="project" value="InterPro"/>
</dbReference>
<evidence type="ECO:0000256" key="3">
    <source>
        <dbReference type="ARBA" id="ARBA00022989"/>
    </source>
</evidence>
<sequence length="247" mass="27142">MSHSRTPDSKSEHRNSAANVLCATLAKLEYGRGRIGDTITKVFQLMWHFTESDFATFVVPDTAFGVLAAHATIPLANAQPSTLEVLRRLPAILIFNWSNLLIFDLANQRSPESIAEDCINKPWRPIPSGKITGEQTRRVMLIAVPLSLGMNYYLSTWSQGVIIHLVTWLYNDLGGSDEAFVREVLIAVGYAMFNSGSLKIAAGCHTQQNGSGINEKGAVWTAVISAVILTTMQVQDLKDQEGDRLPI</sequence>
<gene>
    <name evidence="5" type="ORF">VMCG_09087</name>
</gene>
<dbReference type="PANTHER" id="PTHR42723:SF1">
    <property type="entry name" value="CHLOROPHYLL SYNTHASE, CHLOROPLASTIC"/>
    <property type="match status" value="1"/>
</dbReference>
<dbReference type="STRING" id="356882.A0A423VP43"/>
<proteinExistence type="predicted"/>
<reference evidence="5 6" key="1">
    <citation type="submission" date="2015-09" db="EMBL/GenBank/DDBJ databases">
        <title>Host preference determinants of Valsa canker pathogens revealed by comparative genomics.</title>
        <authorList>
            <person name="Yin Z."/>
            <person name="Huang L."/>
        </authorList>
    </citation>
    <scope>NUCLEOTIDE SEQUENCE [LARGE SCALE GENOMIC DNA]</scope>
    <source>
        <strain evidence="5 6">03-1</strain>
    </source>
</reference>
<dbReference type="AlphaFoldDB" id="A0A423VP43"/>
<dbReference type="Proteomes" id="UP000283895">
    <property type="component" value="Unassembled WGS sequence"/>
</dbReference>
<dbReference type="InterPro" id="IPR000537">
    <property type="entry name" value="UbiA_prenyltransferase"/>
</dbReference>
<comment type="caution">
    <text evidence="5">The sequence shown here is derived from an EMBL/GenBank/DDBJ whole genome shotgun (WGS) entry which is preliminary data.</text>
</comment>
<evidence type="ECO:0000256" key="2">
    <source>
        <dbReference type="ARBA" id="ARBA00022692"/>
    </source>
</evidence>
<dbReference type="PANTHER" id="PTHR42723">
    <property type="entry name" value="CHLOROPHYLL SYNTHASE"/>
    <property type="match status" value="1"/>
</dbReference>
<evidence type="ECO:0000313" key="5">
    <source>
        <dbReference type="EMBL" id="ROV92771.1"/>
    </source>
</evidence>
<accession>A0A423VP43</accession>
<comment type="subcellular location">
    <subcellularLocation>
        <location evidence="1">Membrane</location>
        <topology evidence="1">Multi-pass membrane protein</topology>
    </subcellularLocation>
</comment>
<dbReference type="GO" id="GO:0016020">
    <property type="term" value="C:membrane"/>
    <property type="evidence" value="ECO:0007669"/>
    <property type="project" value="UniProtKB-SubCell"/>
</dbReference>
<keyword evidence="3" id="KW-1133">Transmembrane helix</keyword>
<keyword evidence="4" id="KW-0472">Membrane</keyword>
<keyword evidence="6" id="KW-1185">Reference proteome</keyword>
<evidence type="ECO:0000313" key="6">
    <source>
        <dbReference type="Proteomes" id="UP000283895"/>
    </source>
</evidence>
<organism evidence="5 6">
    <name type="scientific">Cytospora schulzeri</name>
    <dbReference type="NCBI Taxonomy" id="448051"/>
    <lineage>
        <taxon>Eukaryota</taxon>
        <taxon>Fungi</taxon>
        <taxon>Dikarya</taxon>
        <taxon>Ascomycota</taxon>
        <taxon>Pezizomycotina</taxon>
        <taxon>Sordariomycetes</taxon>
        <taxon>Sordariomycetidae</taxon>
        <taxon>Diaporthales</taxon>
        <taxon>Cytosporaceae</taxon>
        <taxon>Cytospora</taxon>
    </lineage>
</organism>
<dbReference type="CDD" id="cd13965">
    <property type="entry name" value="PT_UbiA_3"/>
    <property type="match status" value="1"/>
</dbReference>
<dbReference type="OrthoDB" id="434972at2759"/>
<evidence type="ECO:0000256" key="4">
    <source>
        <dbReference type="ARBA" id="ARBA00023136"/>
    </source>
</evidence>
<protein>
    <submittedName>
        <fullName evidence="5">Uncharacterized protein</fullName>
    </submittedName>
</protein>
<dbReference type="EMBL" id="LKEA01000048">
    <property type="protein sequence ID" value="ROV92771.1"/>
    <property type="molecule type" value="Genomic_DNA"/>
</dbReference>
<name>A0A423VP43_9PEZI</name>
<dbReference type="Pfam" id="PF01040">
    <property type="entry name" value="UbiA"/>
    <property type="match status" value="1"/>
</dbReference>
<dbReference type="InterPro" id="IPR050475">
    <property type="entry name" value="Prenyltransferase_related"/>
</dbReference>